<dbReference type="KEGG" id="hro:HELRODRAFT_146582"/>
<dbReference type="EnsemblMetazoa" id="HelroT146582">
    <property type="protein sequence ID" value="HelroP146582"/>
    <property type="gene ID" value="HelroG146582"/>
</dbReference>
<dbReference type="CTD" id="20196832"/>
<sequence length="126" mass="14610">GHKAALRQTPTPEGLTHDWIIFLRGDDKVKVENFIQKIRFNLHPTFKYPKRGEVCVCVPPYQVIESGYGGFNMPVDIFFDYNGVSKKLTLYYYLYLGVTPAISNIRCEKIIFQNPSEYFCKKLFSS</sequence>
<dbReference type="InterPro" id="IPR055129">
    <property type="entry name" value="YEATS_dom"/>
</dbReference>
<dbReference type="InterPro" id="IPR052790">
    <property type="entry name" value="YEATS_domain"/>
</dbReference>
<dbReference type="EMBL" id="AMQM01005315">
    <property type="status" value="NOT_ANNOTATED_CDS"/>
    <property type="molecule type" value="Genomic_DNA"/>
</dbReference>
<accession>T1EJT2</accession>
<evidence type="ECO:0000313" key="5">
    <source>
        <dbReference type="EnsemblMetazoa" id="HelroP146582"/>
    </source>
</evidence>
<dbReference type="AlphaFoldDB" id="T1EJT2"/>
<keyword evidence="1 2" id="KW-0539">Nucleus</keyword>
<dbReference type="Gene3D" id="2.60.40.1970">
    <property type="entry name" value="YEATS domain"/>
    <property type="match status" value="1"/>
</dbReference>
<feature type="domain" description="YEATS" evidence="3">
    <location>
        <begin position="1"/>
        <end position="126"/>
    </location>
</feature>
<reference evidence="6" key="1">
    <citation type="submission" date="2012-12" db="EMBL/GenBank/DDBJ databases">
        <authorList>
            <person name="Hellsten U."/>
            <person name="Grimwood J."/>
            <person name="Chapman J.A."/>
            <person name="Shapiro H."/>
            <person name="Aerts A."/>
            <person name="Otillar R.P."/>
            <person name="Terry A.Y."/>
            <person name="Boore J.L."/>
            <person name="Simakov O."/>
            <person name="Marletaz F."/>
            <person name="Cho S.-J."/>
            <person name="Edsinger-Gonzales E."/>
            <person name="Havlak P."/>
            <person name="Kuo D.-H."/>
            <person name="Larsson T."/>
            <person name="Lv J."/>
            <person name="Arendt D."/>
            <person name="Savage R."/>
            <person name="Osoegawa K."/>
            <person name="de Jong P."/>
            <person name="Lindberg D.R."/>
            <person name="Seaver E.C."/>
            <person name="Weisblat D.A."/>
            <person name="Putnam N.H."/>
            <person name="Grigoriev I.V."/>
            <person name="Rokhsar D.S."/>
        </authorList>
    </citation>
    <scope>NUCLEOTIDE SEQUENCE</scope>
</reference>
<dbReference type="GeneID" id="20196832"/>
<dbReference type="GO" id="GO:0005634">
    <property type="term" value="C:nucleus"/>
    <property type="evidence" value="ECO:0007669"/>
    <property type="project" value="UniProtKB-SubCell"/>
</dbReference>
<dbReference type="InterPro" id="IPR038704">
    <property type="entry name" value="YEAST_sf"/>
</dbReference>
<evidence type="ECO:0000313" key="6">
    <source>
        <dbReference type="Proteomes" id="UP000015101"/>
    </source>
</evidence>
<reference evidence="5" key="3">
    <citation type="submission" date="2015-06" db="UniProtKB">
        <authorList>
            <consortium name="EnsemblMetazoa"/>
        </authorList>
    </citation>
    <scope>IDENTIFICATION</scope>
</reference>
<dbReference type="OrthoDB" id="10053467at2759"/>
<gene>
    <name evidence="5" type="primary">20196832</name>
    <name evidence="4" type="ORF">HELRODRAFT_146582</name>
</gene>
<reference evidence="4 6" key="2">
    <citation type="journal article" date="2013" name="Nature">
        <title>Insights into bilaterian evolution from three spiralian genomes.</title>
        <authorList>
            <person name="Simakov O."/>
            <person name="Marletaz F."/>
            <person name="Cho S.J."/>
            <person name="Edsinger-Gonzales E."/>
            <person name="Havlak P."/>
            <person name="Hellsten U."/>
            <person name="Kuo D.H."/>
            <person name="Larsson T."/>
            <person name="Lv J."/>
            <person name="Arendt D."/>
            <person name="Savage R."/>
            <person name="Osoegawa K."/>
            <person name="de Jong P."/>
            <person name="Grimwood J."/>
            <person name="Chapman J.A."/>
            <person name="Shapiro H."/>
            <person name="Aerts A."/>
            <person name="Otillar R.P."/>
            <person name="Terry A.Y."/>
            <person name="Boore J.L."/>
            <person name="Grigoriev I.V."/>
            <person name="Lindberg D.R."/>
            <person name="Seaver E.C."/>
            <person name="Weisblat D.A."/>
            <person name="Putnam N.H."/>
            <person name="Rokhsar D.S."/>
        </authorList>
    </citation>
    <scope>NUCLEOTIDE SEQUENCE</scope>
</reference>
<comment type="subcellular location">
    <subcellularLocation>
        <location evidence="2">Nucleus</location>
    </subcellularLocation>
</comment>
<protein>
    <recommendedName>
        <fullName evidence="3">YEATS domain-containing protein</fullName>
    </recommendedName>
</protein>
<dbReference type="EMBL" id="KB096900">
    <property type="protein sequence ID" value="ESO00571.1"/>
    <property type="molecule type" value="Genomic_DNA"/>
</dbReference>
<dbReference type="HOGENOM" id="CLU_136549_0_0_1"/>
<dbReference type="InParanoid" id="T1EJT2"/>
<dbReference type="STRING" id="6412.T1EJT2"/>
<dbReference type="Pfam" id="PF03366">
    <property type="entry name" value="YEATS"/>
    <property type="match status" value="1"/>
</dbReference>
<proteinExistence type="predicted"/>
<evidence type="ECO:0000256" key="1">
    <source>
        <dbReference type="ARBA" id="ARBA00023242"/>
    </source>
</evidence>
<keyword evidence="6" id="KW-1185">Reference proteome</keyword>
<name>T1EJT2_HELRO</name>
<dbReference type="PANTHER" id="PTHR47827">
    <property type="entry name" value="AHD DOMAIN-CONTAINING PROTEIN"/>
    <property type="match status" value="1"/>
</dbReference>
<organism evidence="5 6">
    <name type="scientific">Helobdella robusta</name>
    <name type="common">Californian leech</name>
    <dbReference type="NCBI Taxonomy" id="6412"/>
    <lineage>
        <taxon>Eukaryota</taxon>
        <taxon>Metazoa</taxon>
        <taxon>Spiralia</taxon>
        <taxon>Lophotrochozoa</taxon>
        <taxon>Annelida</taxon>
        <taxon>Clitellata</taxon>
        <taxon>Hirudinea</taxon>
        <taxon>Rhynchobdellida</taxon>
        <taxon>Glossiphoniidae</taxon>
        <taxon>Helobdella</taxon>
    </lineage>
</organism>
<dbReference type="OMA" id="HNDISHF"/>
<dbReference type="PANTHER" id="PTHR47827:SF3">
    <property type="entry name" value="AF-9 ANC1 HOMOLOGY DOMAIN-CONTAINING PROTEIN"/>
    <property type="match status" value="1"/>
</dbReference>
<evidence type="ECO:0000313" key="4">
    <source>
        <dbReference type="EMBL" id="ESO00571.1"/>
    </source>
</evidence>
<evidence type="ECO:0000256" key="2">
    <source>
        <dbReference type="PROSITE-ProRule" id="PRU00376"/>
    </source>
</evidence>
<evidence type="ECO:0000259" key="3">
    <source>
        <dbReference type="PROSITE" id="PS51037"/>
    </source>
</evidence>
<dbReference type="eggNOG" id="KOG3149">
    <property type="taxonomic scope" value="Eukaryota"/>
</dbReference>
<dbReference type="RefSeq" id="XP_009021208.1">
    <property type="nucleotide sequence ID" value="XM_009022960.1"/>
</dbReference>
<dbReference type="Proteomes" id="UP000015101">
    <property type="component" value="Unassembled WGS sequence"/>
</dbReference>
<dbReference type="PROSITE" id="PS51037">
    <property type="entry name" value="YEATS"/>
    <property type="match status" value="1"/>
</dbReference>